<dbReference type="KEGG" id="reu:Reut_B5799"/>
<dbReference type="EMBL" id="CP000091">
    <property type="protein sequence ID" value="AAZ65142.1"/>
    <property type="molecule type" value="Genomic_DNA"/>
</dbReference>
<evidence type="ECO:0000256" key="1">
    <source>
        <dbReference type="ARBA" id="ARBA00004418"/>
    </source>
</evidence>
<evidence type="ECO:0000256" key="3">
    <source>
        <dbReference type="ARBA" id="ARBA00022729"/>
    </source>
</evidence>
<dbReference type="PANTHER" id="PTHR30024">
    <property type="entry name" value="ALIPHATIC SULFONATES-BINDING PROTEIN-RELATED"/>
    <property type="match status" value="1"/>
</dbReference>
<dbReference type="Gene3D" id="3.40.190.10">
    <property type="entry name" value="Periplasmic binding protein-like II"/>
    <property type="match status" value="2"/>
</dbReference>
<dbReference type="GO" id="GO:0042597">
    <property type="term" value="C:periplasmic space"/>
    <property type="evidence" value="ECO:0007669"/>
    <property type="project" value="UniProtKB-SubCell"/>
</dbReference>
<dbReference type="STRING" id="264198.Reut_B5799"/>
<dbReference type="Pfam" id="PF09084">
    <property type="entry name" value="NMT1"/>
    <property type="match status" value="1"/>
</dbReference>
<organism evidence="6">
    <name type="scientific">Cupriavidus pinatubonensis (strain JMP 134 / LMG 1197)</name>
    <name type="common">Cupriavidus necator (strain JMP 134)</name>
    <dbReference type="NCBI Taxonomy" id="264198"/>
    <lineage>
        <taxon>Bacteria</taxon>
        <taxon>Pseudomonadati</taxon>
        <taxon>Pseudomonadota</taxon>
        <taxon>Betaproteobacteria</taxon>
        <taxon>Burkholderiales</taxon>
        <taxon>Burkholderiaceae</taxon>
        <taxon>Cupriavidus</taxon>
    </lineage>
</organism>
<evidence type="ECO:0000256" key="4">
    <source>
        <dbReference type="SAM" id="SignalP"/>
    </source>
</evidence>
<comment type="subcellular location">
    <subcellularLocation>
        <location evidence="1">Periplasm</location>
    </subcellularLocation>
</comment>
<gene>
    <name evidence="6" type="ordered locus">Reut_B5799</name>
</gene>
<evidence type="ECO:0000259" key="5">
    <source>
        <dbReference type="Pfam" id="PF09084"/>
    </source>
</evidence>
<evidence type="ECO:0000256" key="2">
    <source>
        <dbReference type="ARBA" id="ARBA00010742"/>
    </source>
</evidence>
<keyword evidence="3 4" id="KW-0732">Signal</keyword>
<accession>Q46NZ2</accession>
<proteinExistence type="inferred from homology"/>
<dbReference type="AlphaFoldDB" id="Q46NZ2"/>
<name>Q46NZ2_CUPPJ</name>
<feature type="domain" description="SsuA/THI5-like" evidence="5">
    <location>
        <begin position="47"/>
        <end position="260"/>
    </location>
</feature>
<feature type="chain" id="PRO_5004232544" evidence="4">
    <location>
        <begin position="28"/>
        <end position="349"/>
    </location>
</feature>
<dbReference type="eggNOG" id="COG0715">
    <property type="taxonomic scope" value="Bacteria"/>
</dbReference>
<sequence>MTRRGMLRRLACMVGVALGAALGGAHAQALHPPVKIRINTAGLFAESGLFLAYDKGYFKEEGLDVQLVATASANSSSDTLAQLAGGELDLGSMSLSAALFNALNRGIGVVGLLPLNTVGPNDHSSGIVVRRDLVESGKYKRPQDLRGMRIGVLTLGGNAHFNVLRALQQAGLSETDVHITTLSFPDAVVALTNKSLDAAFQVEPFISLAKARGAAVMAIPQGQTSPPLPTIVLFANRDFAMANKEAVSRFVTALLRGQREFIRASASGGPAKEELIRSLQAHTPVKDVNLLRAIGLPNAEPNGASNAAALAEVQKFFIASGVQKKVVEPAKVFDPAYVDYAIGRLGRAK</sequence>
<comment type="similarity">
    <text evidence="2">Belongs to the bacterial solute-binding protein SsuA/TauA family.</text>
</comment>
<dbReference type="SUPFAM" id="SSF53850">
    <property type="entry name" value="Periplasmic binding protein-like II"/>
    <property type="match status" value="1"/>
</dbReference>
<protein>
    <submittedName>
        <fullName evidence="6">Twin-arginine translocation pathway signal</fullName>
    </submittedName>
</protein>
<dbReference type="InterPro" id="IPR015168">
    <property type="entry name" value="SsuA/THI5"/>
</dbReference>
<dbReference type="HOGENOM" id="CLU_028871_7_0_4"/>
<reference evidence="6" key="1">
    <citation type="submission" date="2005-08" db="EMBL/GenBank/DDBJ databases">
        <title>Complete sequence of chromosome 2 of Ralstonia eutropha JMP134.</title>
        <authorList>
            <person name="Copeland A."/>
            <person name="Lucas S."/>
            <person name="Lapidus A."/>
            <person name="Barry K."/>
            <person name="Detter J.C."/>
            <person name="Glavina T."/>
            <person name="Hammon N."/>
            <person name="Israni S."/>
            <person name="Pitluck S."/>
            <person name="Goltsman E."/>
            <person name="Martinez M."/>
            <person name="Schmutz J."/>
            <person name="Larimer F."/>
            <person name="Land M."/>
            <person name="Lykidis A."/>
            <person name="Richardson P."/>
        </authorList>
    </citation>
    <scope>NUCLEOTIDE SEQUENCE [LARGE SCALE GENOMIC DNA]</scope>
    <source>
        <strain evidence="6">JMP134</strain>
    </source>
</reference>
<evidence type="ECO:0000313" key="6">
    <source>
        <dbReference type="EMBL" id="AAZ65142.1"/>
    </source>
</evidence>
<dbReference type="PANTHER" id="PTHR30024:SF47">
    <property type="entry name" value="TAURINE-BINDING PERIPLASMIC PROTEIN"/>
    <property type="match status" value="1"/>
</dbReference>
<feature type="signal peptide" evidence="4">
    <location>
        <begin position="1"/>
        <end position="27"/>
    </location>
</feature>
<dbReference type="OrthoDB" id="8892982at2"/>